<protein>
    <submittedName>
        <fullName evidence="1">Uncharacterized protein</fullName>
    </submittedName>
</protein>
<comment type="caution">
    <text evidence="1">The sequence shown here is derived from an EMBL/GenBank/DDBJ whole genome shotgun (WGS) entry which is preliminary data.</text>
</comment>
<keyword evidence="2" id="KW-1185">Reference proteome</keyword>
<sequence>MNGGGVCVSSAWYWEAPGSDDSAAVPLSSSALRPGPGAQGIRPLDLRTITCTTRASAAHLRQ</sequence>
<evidence type="ECO:0000313" key="1">
    <source>
        <dbReference type="EMBL" id="MPC38746.1"/>
    </source>
</evidence>
<reference evidence="1 2" key="1">
    <citation type="submission" date="2019-05" db="EMBL/GenBank/DDBJ databases">
        <title>Another draft genome of Portunus trituberculatus and its Hox gene families provides insights of decapod evolution.</title>
        <authorList>
            <person name="Jeong J.-H."/>
            <person name="Song I."/>
            <person name="Kim S."/>
            <person name="Choi T."/>
            <person name="Kim D."/>
            <person name="Ryu S."/>
            <person name="Kim W."/>
        </authorList>
    </citation>
    <scope>NUCLEOTIDE SEQUENCE [LARGE SCALE GENOMIC DNA]</scope>
    <source>
        <tissue evidence="1">Muscle</tissue>
    </source>
</reference>
<dbReference type="EMBL" id="VSRR010004158">
    <property type="protein sequence ID" value="MPC38746.1"/>
    <property type="molecule type" value="Genomic_DNA"/>
</dbReference>
<gene>
    <name evidence="1" type="ORF">E2C01_032259</name>
</gene>
<dbReference type="Proteomes" id="UP000324222">
    <property type="component" value="Unassembled WGS sequence"/>
</dbReference>
<proteinExistence type="predicted"/>
<organism evidence="1 2">
    <name type="scientific">Portunus trituberculatus</name>
    <name type="common">Swimming crab</name>
    <name type="synonym">Neptunus trituberculatus</name>
    <dbReference type="NCBI Taxonomy" id="210409"/>
    <lineage>
        <taxon>Eukaryota</taxon>
        <taxon>Metazoa</taxon>
        <taxon>Ecdysozoa</taxon>
        <taxon>Arthropoda</taxon>
        <taxon>Crustacea</taxon>
        <taxon>Multicrustacea</taxon>
        <taxon>Malacostraca</taxon>
        <taxon>Eumalacostraca</taxon>
        <taxon>Eucarida</taxon>
        <taxon>Decapoda</taxon>
        <taxon>Pleocyemata</taxon>
        <taxon>Brachyura</taxon>
        <taxon>Eubrachyura</taxon>
        <taxon>Portunoidea</taxon>
        <taxon>Portunidae</taxon>
        <taxon>Portuninae</taxon>
        <taxon>Portunus</taxon>
    </lineage>
</organism>
<accession>A0A5B7F046</accession>
<evidence type="ECO:0000313" key="2">
    <source>
        <dbReference type="Proteomes" id="UP000324222"/>
    </source>
</evidence>
<dbReference type="AlphaFoldDB" id="A0A5B7F046"/>
<name>A0A5B7F046_PORTR</name>